<dbReference type="SUPFAM" id="SSF53448">
    <property type="entry name" value="Nucleotide-diphospho-sugar transferases"/>
    <property type="match status" value="1"/>
</dbReference>
<dbReference type="OrthoDB" id="6717394at2"/>
<organism evidence="4 5">
    <name type="scientific">Zunongwangia atlantica 22II14-10F7</name>
    <dbReference type="NCBI Taxonomy" id="1185767"/>
    <lineage>
        <taxon>Bacteria</taxon>
        <taxon>Pseudomonadati</taxon>
        <taxon>Bacteroidota</taxon>
        <taxon>Flavobacteriia</taxon>
        <taxon>Flavobacteriales</taxon>
        <taxon>Flavobacteriaceae</taxon>
        <taxon>Zunongwangia</taxon>
    </lineage>
</organism>
<keyword evidence="5" id="KW-1185">Reference proteome</keyword>
<feature type="domain" description="Glycosyltransferase 2-like" evidence="2">
    <location>
        <begin position="3"/>
        <end position="121"/>
    </location>
</feature>
<keyword evidence="1 4" id="KW-0808">Transferase</keyword>
<dbReference type="InterPro" id="IPR027791">
    <property type="entry name" value="Galactosyl_T_C"/>
</dbReference>
<evidence type="ECO:0000259" key="3">
    <source>
        <dbReference type="Pfam" id="PF02709"/>
    </source>
</evidence>
<reference evidence="4 5" key="1">
    <citation type="submission" date="2013-04" db="EMBL/GenBank/DDBJ databases">
        <title>Zunongwangia sp. 22II14-10F7 Genome Sequencing.</title>
        <authorList>
            <person name="Lai Q."/>
            <person name="Shao Z."/>
        </authorList>
    </citation>
    <scope>NUCLEOTIDE SEQUENCE [LARGE SCALE GENOMIC DNA]</scope>
    <source>
        <strain evidence="4 5">22II14-10F7</strain>
    </source>
</reference>
<evidence type="ECO:0000256" key="1">
    <source>
        <dbReference type="ARBA" id="ARBA00022679"/>
    </source>
</evidence>
<dbReference type="STRING" id="1185767.IIF7_01675"/>
<dbReference type="EMBL" id="ARYN01000001">
    <property type="protein sequence ID" value="ORL47430.1"/>
    <property type="molecule type" value="Genomic_DNA"/>
</dbReference>
<dbReference type="AlphaFoldDB" id="A0A1Y1T8N6"/>
<feature type="domain" description="Galactosyltransferase C-terminal" evidence="3">
    <location>
        <begin position="140"/>
        <end position="195"/>
    </location>
</feature>
<proteinExistence type="predicted"/>
<dbReference type="InterPro" id="IPR001173">
    <property type="entry name" value="Glyco_trans_2-like"/>
</dbReference>
<evidence type="ECO:0000313" key="4">
    <source>
        <dbReference type="EMBL" id="ORL47430.1"/>
    </source>
</evidence>
<dbReference type="PANTHER" id="PTHR43685:SF2">
    <property type="entry name" value="GLYCOSYLTRANSFERASE 2-LIKE DOMAIN-CONTAINING PROTEIN"/>
    <property type="match status" value="1"/>
</dbReference>
<dbReference type="Pfam" id="PF00535">
    <property type="entry name" value="Glycos_transf_2"/>
    <property type="match status" value="1"/>
</dbReference>
<evidence type="ECO:0000313" key="5">
    <source>
        <dbReference type="Proteomes" id="UP000192746"/>
    </source>
</evidence>
<dbReference type="PANTHER" id="PTHR43685">
    <property type="entry name" value="GLYCOSYLTRANSFERASE"/>
    <property type="match status" value="1"/>
</dbReference>
<dbReference type="Pfam" id="PF02709">
    <property type="entry name" value="Glyco_transf_7C"/>
    <property type="match status" value="1"/>
</dbReference>
<sequence>MISIIYPYRNRDLKRVQRSFESLKNQSVQNFEVYFVDYGSEPETSVKVQELFSDYPSIKYSNHATRFQPWNKAKALNSVIKKLETKFCFVADIDMIFHPEFVKTAISLQKPEQSVYFKVSFSESGDKLDGIKPEDFDQFRHSDHHATGLTMFSVKALKSINGFDEFYHLWGAEDTDIHVRLRNAGFKVEFYEEEILMLHQWHESYRVSEKAGLNAEFQIKNIVQLNHQHLKYAEEYGITKVNSDGWGKVMTAKQESELLNCSIKINLDDEKRTIENLIYGIFSSQSDGIFKVKISESENKEEFKNRLKKLAGKKIPEFYTMKEINDLLLMHIISFYRDRPYIFQIAKDLKSITIAIDFR</sequence>
<protein>
    <submittedName>
        <fullName evidence="4">Glycosyl transferase family protein</fullName>
    </submittedName>
</protein>
<dbReference type="InterPro" id="IPR050834">
    <property type="entry name" value="Glycosyltransf_2"/>
</dbReference>
<dbReference type="Proteomes" id="UP000192746">
    <property type="component" value="Unassembled WGS sequence"/>
</dbReference>
<evidence type="ECO:0000259" key="2">
    <source>
        <dbReference type="Pfam" id="PF00535"/>
    </source>
</evidence>
<dbReference type="InterPro" id="IPR029044">
    <property type="entry name" value="Nucleotide-diphossugar_trans"/>
</dbReference>
<name>A0A1Y1T8N6_9FLAO</name>
<dbReference type="RefSeq" id="WP_084839918.1">
    <property type="nucleotide sequence ID" value="NZ_ARYN01000001.1"/>
</dbReference>
<accession>A0A1Y1T8N6</accession>
<dbReference type="GO" id="GO:0016740">
    <property type="term" value="F:transferase activity"/>
    <property type="evidence" value="ECO:0007669"/>
    <property type="project" value="UniProtKB-KW"/>
</dbReference>
<comment type="caution">
    <text evidence="4">The sequence shown here is derived from an EMBL/GenBank/DDBJ whole genome shotgun (WGS) entry which is preliminary data.</text>
</comment>
<gene>
    <name evidence="4" type="ORF">IIF7_01675</name>
</gene>
<dbReference type="Gene3D" id="3.90.550.10">
    <property type="entry name" value="Spore Coat Polysaccharide Biosynthesis Protein SpsA, Chain A"/>
    <property type="match status" value="1"/>
</dbReference>